<feature type="transmembrane region" description="Helical" evidence="2">
    <location>
        <begin position="283"/>
        <end position="301"/>
    </location>
</feature>
<feature type="transmembrane region" description="Helical" evidence="2">
    <location>
        <begin position="335"/>
        <end position="358"/>
    </location>
</feature>
<feature type="transmembrane region" description="Helical" evidence="2">
    <location>
        <begin position="384"/>
        <end position="405"/>
    </location>
</feature>
<feature type="transmembrane region" description="Helical" evidence="2">
    <location>
        <begin position="482"/>
        <end position="505"/>
    </location>
</feature>
<dbReference type="InterPro" id="IPR040410">
    <property type="entry name" value="UPF0658_Golgi"/>
</dbReference>
<comment type="caution">
    <text evidence="3">The sequence shown here is derived from an EMBL/GenBank/DDBJ whole genome shotgun (WGS) entry which is preliminary data.</text>
</comment>
<dbReference type="EMBL" id="JAAAHY010000427">
    <property type="protein sequence ID" value="KAF9963906.1"/>
    <property type="molecule type" value="Genomic_DNA"/>
</dbReference>
<sequence length="538" mass="60526">MPGPMNNQGPGQDNHTGYYTQQQQQQQRAFYQDIDDHTPIHNSPPTSPSSRAYSNYNDNTNFAHSPTTYSTNNNAYHNGESNNTRAITRQPTQQQLQQLQLQRQHQQRLQEQIQAEDSLRMNLQLDMPPAAVTATAAAQNLGSTGEPKPPPSYYSYPPQPSHSPTSQLSPSGADGSDSTLKARLARFVRFPCSTYGKGMILVVAVEAVLVIIMQVVIVLLYFDSLVDDSPKQSADVITTVNLPPYLDPRNQSRSIPAYLMVFVFAQIFQLVIAWDAVRAQNTIELIGIVIFNVCCFAYSIFEISQIRNSLENGGAAGFFDPPSRATELQSRLQPFLIVDVCVIGISQCLVTWLAYQLFQEFGWKIYKKIGADPNMKKMYRAYQIYLVLIKVDLFFFVGFSIQFIYLALTRRGQDPEYWLTIIVLPLTVLILFIAVYAVRHESRKWMATFLVAMLAGVVYFVFKVVRMYIGEKAPLYKGVNQFLTLFASLCLITILATIANATICYRNFGKGLKPHLLRDARESPSATSPTNGRIMVID</sequence>
<dbReference type="GO" id="GO:0005794">
    <property type="term" value="C:Golgi apparatus"/>
    <property type="evidence" value="ECO:0007669"/>
    <property type="project" value="TreeGrafter"/>
</dbReference>
<feature type="transmembrane region" description="Helical" evidence="2">
    <location>
        <begin position="417"/>
        <end position="438"/>
    </location>
</feature>
<dbReference type="Proteomes" id="UP000738359">
    <property type="component" value="Unassembled WGS sequence"/>
</dbReference>
<feature type="compositionally biased region" description="Low complexity" evidence="1">
    <location>
        <begin position="162"/>
        <end position="171"/>
    </location>
</feature>
<accession>A0A9P6J777</accession>
<dbReference type="OrthoDB" id="2448307at2759"/>
<feature type="region of interest" description="Disordered" evidence="1">
    <location>
        <begin position="1"/>
        <end position="82"/>
    </location>
</feature>
<proteinExistence type="predicted"/>
<evidence type="ECO:0000256" key="2">
    <source>
        <dbReference type="SAM" id="Phobius"/>
    </source>
</evidence>
<feature type="transmembrane region" description="Helical" evidence="2">
    <location>
        <begin position="255"/>
        <end position="276"/>
    </location>
</feature>
<keyword evidence="2" id="KW-0812">Transmembrane</keyword>
<feature type="transmembrane region" description="Helical" evidence="2">
    <location>
        <begin position="445"/>
        <end position="462"/>
    </location>
</feature>
<evidence type="ECO:0000313" key="3">
    <source>
        <dbReference type="EMBL" id="KAF9963906.1"/>
    </source>
</evidence>
<protein>
    <submittedName>
        <fullName evidence="3">Uncharacterized protein</fullName>
    </submittedName>
</protein>
<evidence type="ECO:0000313" key="4">
    <source>
        <dbReference type="Proteomes" id="UP000738359"/>
    </source>
</evidence>
<dbReference type="PANTHER" id="PTHR34391">
    <property type="entry name" value="UPF0658 GOLGI APPARATUS MEMBRANE PROTEIN C1952.10C-RELATED"/>
    <property type="match status" value="1"/>
</dbReference>
<reference evidence="3" key="1">
    <citation type="journal article" date="2020" name="Fungal Divers.">
        <title>Resolving the Mortierellaceae phylogeny through synthesis of multi-gene phylogenetics and phylogenomics.</title>
        <authorList>
            <person name="Vandepol N."/>
            <person name="Liber J."/>
            <person name="Desiro A."/>
            <person name="Na H."/>
            <person name="Kennedy M."/>
            <person name="Barry K."/>
            <person name="Grigoriev I.V."/>
            <person name="Miller A.N."/>
            <person name="O'Donnell K."/>
            <person name="Stajich J.E."/>
            <person name="Bonito G."/>
        </authorList>
    </citation>
    <scope>NUCLEOTIDE SEQUENCE</scope>
    <source>
        <strain evidence="3">CK1249</strain>
    </source>
</reference>
<keyword evidence="2" id="KW-0472">Membrane</keyword>
<feature type="compositionally biased region" description="Pro residues" evidence="1">
    <location>
        <begin position="147"/>
        <end position="161"/>
    </location>
</feature>
<feature type="compositionally biased region" description="Polar residues" evidence="1">
    <location>
        <begin position="1"/>
        <end position="20"/>
    </location>
</feature>
<dbReference type="AlphaFoldDB" id="A0A9P6J777"/>
<keyword evidence="4" id="KW-1185">Reference proteome</keyword>
<keyword evidence="2" id="KW-1133">Transmembrane helix</keyword>
<organism evidence="3 4">
    <name type="scientific">Mortierella alpina</name>
    <name type="common">Oleaginous fungus</name>
    <name type="synonym">Mortierella renispora</name>
    <dbReference type="NCBI Taxonomy" id="64518"/>
    <lineage>
        <taxon>Eukaryota</taxon>
        <taxon>Fungi</taxon>
        <taxon>Fungi incertae sedis</taxon>
        <taxon>Mucoromycota</taxon>
        <taxon>Mortierellomycotina</taxon>
        <taxon>Mortierellomycetes</taxon>
        <taxon>Mortierellales</taxon>
        <taxon>Mortierellaceae</taxon>
        <taxon>Mortierella</taxon>
    </lineage>
</organism>
<feature type="transmembrane region" description="Helical" evidence="2">
    <location>
        <begin position="199"/>
        <end position="222"/>
    </location>
</feature>
<gene>
    <name evidence="3" type="ORF">BGZ70_007106</name>
</gene>
<name>A0A9P6J777_MORAP</name>
<feature type="region of interest" description="Disordered" evidence="1">
    <location>
        <begin position="140"/>
        <end position="177"/>
    </location>
</feature>
<feature type="compositionally biased region" description="Polar residues" evidence="1">
    <location>
        <begin position="40"/>
        <end position="82"/>
    </location>
</feature>
<evidence type="ECO:0000256" key="1">
    <source>
        <dbReference type="SAM" id="MobiDB-lite"/>
    </source>
</evidence>
<dbReference type="PANTHER" id="PTHR34391:SF1">
    <property type="entry name" value="UPF0658 GOLGI APPARATUS MEMBRANE PROTEIN C1952.10C-RELATED"/>
    <property type="match status" value="1"/>
</dbReference>